<dbReference type="PANTHER" id="PTHR34989">
    <property type="entry name" value="PROTEIN HDED"/>
    <property type="match status" value="1"/>
</dbReference>
<proteinExistence type="predicted"/>
<accession>J9FV43</accession>
<dbReference type="PANTHER" id="PTHR34989:SF1">
    <property type="entry name" value="PROTEIN HDED"/>
    <property type="match status" value="1"/>
</dbReference>
<comment type="caution">
    <text evidence="3">The sequence shown here is derived from an EMBL/GenBank/DDBJ whole genome shotgun (WGS) entry which is preliminary data.</text>
</comment>
<feature type="compositionally biased region" description="Acidic residues" evidence="1">
    <location>
        <begin position="183"/>
        <end position="196"/>
    </location>
</feature>
<evidence type="ECO:0008006" key="4">
    <source>
        <dbReference type="Google" id="ProtNLM"/>
    </source>
</evidence>
<gene>
    <name evidence="3" type="ORF">EVA_13035</name>
</gene>
<protein>
    <recommendedName>
        <fullName evidence="4">Acid-resistance membrane protein</fullName>
    </recommendedName>
</protein>
<feature type="transmembrane region" description="Helical" evidence="2">
    <location>
        <begin position="27"/>
        <end position="50"/>
    </location>
</feature>
<feature type="transmembrane region" description="Helical" evidence="2">
    <location>
        <begin position="138"/>
        <end position="161"/>
    </location>
</feature>
<sequence length="196" mass="21515">MNYVLMRSISALVIGVLLVAWPEAAILYLVITLGALFMVPGLFSVFGWLFRSREMGFGFPLAGLGSLLFGLWLMVMPAFFVGILMYVLGALLVLAGMNQVANLSAARRWTRVPLGYYVVPVLVLLAGLVVLFNPFTAATVPFVVLGVSSMVYGVSDLVSALRFRERHERGKGTEREIPVTDDSNIEDVEPIEEIKD</sequence>
<dbReference type="Pfam" id="PF03729">
    <property type="entry name" value="DUF308"/>
    <property type="match status" value="2"/>
</dbReference>
<keyword evidence="2" id="KW-1133">Transmembrane helix</keyword>
<name>J9FV43_9ZZZZ</name>
<feature type="transmembrane region" description="Helical" evidence="2">
    <location>
        <begin position="81"/>
        <end position="102"/>
    </location>
</feature>
<feature type="transmembrane region" description="Helical" evidence="2">
    <location>
        <begin position="5"/>
        <end position="21"/>
    </location>
</feature>
<evidence type="ECO:0000313" key="3">
    <source>
        <dbReference type="EMBL" id="EJW98861.1"/>
    </source>
</evidence>
<dbReference type="EMBL" id="AMCI01004072">
    <property type="protein sequence ID" value="EJW98861.1"/>
    <property type="molecule type" value="Genomic_DNA"/>
</dbReference>
<feature type="region of interest" description="Disordered" evidence="1">
    <location>
        <begin position="172"/>
        <end position="196"/>
    </location>
</feature>
<feature type="transmembrane region" description="Helical" evidence="2">
    <location>
        <begin position="114"/>
        <end position="132"/>
    </location>
</feature>
<dbReference type="GO" id="GO:0005886">
    <property type="term" value="C:plasma membrane"/>
    <property type="evidence" value="ECO:0007669"/>
    <property type="project" value="TreeGrafter"/>
</dbReference>
<dbReference type="InterPro" id="IPR005325">
    <property type="entry name" value="DUF308_memb"/>
</dbReference>
<keyword evidence="2" id="KW-0812">Transmembrane</keyword>
<dbReference type="InterPro" id="IPR052712">
    <property type="entry name" value="Acid_resist_chaperone_HdeD"/>
</dbReference>
<organism evidence="3">
    <name type="scientific">gut metagenome</name>
    <dbReference type="NCBI Taxonomy" id="749906"/>
    <lineage>
        <taxon>unclassified sequences</taxon>
        <taxon>metagenomes</taxon>
        <taxon>organismal metagenomes</taxon>
    </lineage>
</organism>
<keyword evidence="2" id="KW-0472">Membrane</keyword>
<dbReference type="AlphaFoldDB" id="J9FV43"/>
<reference evidence="3" key="1">
    <citation type="journal article" date="2012" name="PLoS ONE">
        <title>Gene sets for utilization of primary and secondary nutrition supplies in the distal gut of endangered iberian lynx.</title>
        <authorList>
            <person name="Alcaide M."/>
            <person name="Messina E."/>
            <person name="Richter M."/>
            <person name="Bargiela R."/>
            <person name="Peplies J."/>
            <person name="Huws S.A."/>
            <person name="Newbold C.J."/>
            <person name="Golyshin P.N."/>
            <person name="Simon M.A."/>
            <person name="Lopez G."/>
            <person name="Yakimov M.M."/>
            <person name="Ferrer M."/>
        </authorList>
    </citation>
    <scope>NUCLEOTIDE SEQUENCE</scope>
</reference>
<evidence type="ECO:0000256" key="2">
    <source>
        <dbReference type="SAM" id="Phobius"/>
    </source>
</evidence>
<evidence type="ECO:0000256" key="1">
    <source>
        <dbReference type="SAM" id="MobiDB-lite"/>
    </source>
</evidence>